<dbReference type="Pfam" id="PF13519">
    <property type="entry name" value="VWA_2"/>
    <property type="match status" value="1"/>
</dbReference>
<dbReference type="InterPro" id="IPR036465">
    <property type="entry name" value="vWFA_dom_sf"/>
</dbReference>
<dbReference type="EMBL" id="JAVRIC010000001">
    <property type="protein sequence ID" value="MDT0495843.1"/>
    <property type="molecule type" value="Genomic_DNA"/>
</dbReference>
<dbReference type="SUPFAM" id="SSF53300">
    <property type="entry name" value="vWA-like"/>
    <property type="match status" value="1"/>
</dbReference>
<evidence type="ECO:0000259" key="2">
    <source>
        <dbReference type="PROSITE" id="PS50234"/>
    </source>
</evidence>
<gene>
    <name evidence="3" type="ORF">RM530_00475</name>
</gene>
<dbReference type="PANTHER" id="PTHR22550">
    <property type="entry name" value="SPORE GERMINATION PROTEIN"/>
    <property type="match status" value="1"/>
</dbReference>
<dbReference type="PROSITE" id="PS50234">
    <property type="entry name" value="VWFA"/>
    <property type="match status" value="1"/>
</dbReference>
<dbReference type="InterPro" id="IPR050768">
    <property type="entry name" value="UPF0353/GerABKA_families"/>
</dbReference>
<proteinExistence type="predicted"/>
<feature type="compositionally biased region" description="Basic and acidic residues" evidence="1">
    <location>
        <begin position="540"/>
        <end position="555"/>
    </location>
</feature>
<evidence type="ECO:0000313" key="4">
    <source>
        <dbReference type="Proteomes" id="UP001254608"/>
    </source>
</evidence>
<accession>A0ABU2WD93</accession>
<dbReference type="InterPro" id="IPR002035">
    <property type="entry name" value="VWF_A"/>
</dbReference>
<dbReference type="Proteomes" id="UP001254608">
    <property type="component" value="Unassembled WGS sequence"/>
</dbReference>
<feature type="region of interest" description="Disordered" evidence="1">
    <location>
        <begin position="439"/>
        <end position="576"/>
    </location>
</feature>
<keyword evidence="4" id="KW-1185">Reference proteome</keyword>
<protein>
    <submittedName>
        <fullName evidence="3">VWA domain-containing protein</fullName>
    </submittedName>
</protein>
<sequence>MRAAPRLQWHAIKRVAIAGQRLRAAQSQPRRPAFITLLAITLALIAVAKPRWGEQNQESYTHTREVMIALDLSRSMLTEDVDPSRLEQARTVTESLLDALKGERVGLIVFAGTAFVQVPLSSDYQIIREFLPLLDPDYLPQGGSDYTGMLNAALEGFGENEDADRYLIVLSDGESTTEGWNKLLDKLTERQIHVLSMGVGTEEGGFIPDEYGGYLQDADGGTVHSTLMPATLQTLARRTNGRYLNASTLADVEPLLADTVETGRKGLFGGEVSGTQKERFQWLLLPAVLLGMLGLVREFRQRPQPRQIRLRGVDAKAAASRLSASVAVLACLLSMTAPPAVRAHFDAEAGFDVREEFDSNPVDRLRAIVRHLGEFDYDAYDLRLMVEATIKYGLDEQRTGLLPAEGVIRDAIEATRHGEQLDSSIADWGLYRSRLTAMLAPPESEQAEAEADEKRKELMDEEDNPPVVTGQSTQQSATDSFGQGASTKTDAALGDLSPGEDPAISRGKKPPLPKSVRKAAAMRSKPGGGSGSSVDPILEFSKKRMKDVTSKDSPGRLHQLLSDGAQEQRDTSQNDW</sequence>
<evidence type="ECO:0000256" key="1">
    <source>
        <dbReference type="SAM" id="MobiDB-lite"/>
    </source>
</evidence>
<name>A0ABU2WD93_9GAMM</name>
<dbReference type="SMART" id="SM00327">
    <property type="entry name" value="VWA"/>
    <property type="match status" value="1"/>
</dbReference>
<feature type="compositionally biased region" description="Basic residues" evidence="1">
    <location>
        <begin position="506"/>
        <end position="517"/>
    </location>
</feature>
<organism evidence="3 4">
    <name type="scientific">Banduia mediterranea</name>
    <dbReference type="NCBI Taxonomy" id="3075609"/>
    <lineage>
        <taxon>Bacteria</taxon>
        <taxon>Pseudomonadati</taxon>
        <taxon>Pseudomonadota</taxon>
        <taxon>Gammaproteobacteria</taxon>
        <taxon>Nevskiales</taxon>
        <taxon>Algiphilaceae</taxon>
        <taxon>Banduia</taxon>
    </lineage>
</organism>
<dbReference type="PANTHER" id="PTHR22550:SF14">
    <property type="entry name" value="VWFA DOMAIN-CONTAINING PROTEIN"/>
    <property type="match status" value="1"/>
</dbReference>
<feature type="compositionally biased region" description="Polar residues" evidence="1">
    <location>
        <begin position="469"/>
        <end position="489"/>
    </location>
</feature>
<feature type="compositionally biased region" description="Basic and acidic residues" evidence="1">
    <location>
        <begin position="566"/>
        <end position="576"/>
    </location>
</feature>
<comment type="caution">
    <text evidence="3">The sequence shown here is derived from an EMBL/GenBank/DDBJ whole genome shotgun (WGS) entry which is preliminary data.</text>
</comment>
<reference evidence="3 4" key="1">
    <citation type="submission" date="2023-09" db="EMBL/GenBank/DDBJ databases">
        <authorList>
            <person name="Rey-Velasco X."/>
        </authorList>
    </citation>
    <scope>NUCLEOTIDE SEQUENCE [LARGE SCALE GENOMIC DNA]</scope>
    <source>
        <strain evidence="3 4">W345</strain>
    </source>
</reference>
<evidence type="ECO:0000313" key="3">
    <source>
        <dbReference type="EMBL" id="MDT0495843.1"/>
    </source>
</evidence>
<dbReference type="RefSeq" id="WP_311363235.1">
    <property type="nucleotide sequence ID" value="NZ_JAVRIC010000001.1"/>
</dbReference>
<feature type="domain" description="VWFA" evidence="2">
    <location>
        <begin position="65"/>
        <end position="260"/>
    </location>
</feature>
<dbReference type="Gene3D" id="3.40.50.410">
    <property type="entry name" value="von Willebrand factor, type A domain"/>
    <property type="match status" value="1"/>
</dbReference>